<dbReference type="AlphaFoldDB" id="A0A9P5Z3Y4"/>
<keyword evidence="2" id="KW-1185">Reference proteome</keyword>
<reference evidence="1" key="1">
    <citation type="submission" date="2020-11" db="EMBL/GenBank/DDBJ databases">
        <authorList>
            <consortium name="DOE Joint Genome Institute"/>
            <person name="Ahrendt S."/>
            <person name="Riley R."/>
            <person name="Andreopoulos W."/>
            <person name="Labutti K."/>
            <person name="Pangilinan J."/>
            <person name="Ruiz-Duenas F.J."/>
            <person name="Barrasa J.M."/>
            <person name="Sanchez-Garcia M."/>
            <person name="Camarero S."/>
            <person name="Miyauchi S."/>
            <person name="Serrano A."/>
            <person name="Linde D."/>
            <person name="Babiker R."/>
            <person name="Drula E."/>
            <person name="Ayuso-Fernandez I."/>
            <person name="Pacheco R."/>
            <person name="Padilla G."/>
            <person name="Ferreira P."/>
            <person name="Barriuso J."/>
            <person name="Kellner H."/>
            <person name="Castanera R."/>
            <person name="Alfaro M."/>
            <person name="Ramirez L."/>
            <person name="Pisabarro A.G."/>
            <person name="Kuo A."/>
            <person name="Tritt A."/>
            <person name="Lipzen A."/>
            <person name="He G."/>
            <person name="Yan M."/>
            <person name="Ng V."/>
            <person name="Cullen D."/>
            <person name="Martin F."/>
            <person name="Rosso M.-N."/>
            <person name="Henrissat B."/>
            <person name="Hibbett D."/>
            <person name="Martinez A.T."/>
            <person name="Grigoriev I.V."/>
        </authorList>
    </citation>
    <scope>NUCLEOTIDE SEQUENCE</scope>
    <source>
        <strain evidence="1">CIRM-BRFM 674</strain>
    </source>
</reference>
<accession>A0A9P5Z3Y4</accession>
<evidence type="ECO:0000313" key="1">
    <source>
        <dbReference type="EMBL" id="KAF9480223.1"/>
    </source>
</evidence>
<proteinExistence type="predicted"/>
<dbReference type="EMBL" id="MU155198">
    <property type="protein sequence ID" value="KAF9480223.1"/>
    <property type="molecule type" value="Genomic_DNA"/>
</dbReference>
<gene>
    <name evidence="1" type="ORF">BDN70DRAFT_624385</name>
</gene>
<protein>
    <submittedName>
        <fullName evidence="1">Uncharacterized protein</fullName>
    </submittedName>
</protein>
<evidence type="ECO:0000313" key="2">
    <source>
        <dbReference type="Proteomes" id="UP000807469"/>
    </source>
</evidence>
<organism evidence="1 2">
    <name type="scientific">Pholiota conissans</name>
    <dbReference type="NCBI Taxonomy" id="109636"/>
    <lineage>
        <taxon>Eukaryota</taxon>
        <taxon>Fungi</taxon>
        <taxon>Dikarya</taxon>
        <taxon>Basidiomycota</taxon>
        <taxon>Agaricomycotina</taxon>
        <taxon>Agaricomycetes</taxon>
        <taxon>Agaricomycetidae</taxon>
        <taxon>Agaricales</taxon>
        <taxon>Agaricineae</taxon>
        <taxon>Strophariaceae</taxon>
        <taxon>Pholiota</taxon>
    </lineage>
</organism>
<name>A0A9P5Z3Y4_9AGAR</name>
<comment type="caution">
    <text evidence="1">The sequence shown here is derived from an EMBL/GenBank/DDBJ whole genome shotgun (WGS) entry which is preliminary data.</text>
</comment>
<sequence>MMYSKTFPFPLRLSSSFLPSFLPSLLFFFESLFLSSFLPFFLSPAIARQTPDRWHLSVRLQEDHDRRCASIIALVRRDRCGVRTYAGRM</sequence>
<dbReference type="Proteomes" id="UP000807469">
    <property type="component" value="Unassembled WGS sequence"/>
</dbReference>